<accession>A0ABU9BU59</accession>
<evidence type="ECO:0008006" key="3">
    <source>
        <dbReference type="Google" id="ProtNLM"/>
    </source>
</evidence>
<dbReference type="Proteomes" id="UP001371218">
    <property type="component" value="Unassembled WGS sequence"/>
</dbReference>
<gene>
    <name evidence="1" type="ORF">AACH06_19445</name>
</gene>
<sequence>MEPLPGFNASSTTGINDLGEVVGESSIQNQYPDRPVATVWRDGRPAGFAAGLSPSTAAAINRHGQVVGTLLSPPRSTSRTFRVLSRGRPPALLPGRNSWGTAINDVGTIVGHVRDMFRTRAYVHQDGRMTLLDVPGDYVASKGLNNAGVVVGVSVWDGGHNGWIFDHDVLTELPISTDAVAINSSGVVLVSRWGRENTDASLYINGRLETLPSPAGADECQAMALNDRNVAVGICHRMDGSPVVVRWSDGDVVDLSNLISDGSGDGWFLTAVSGINGAGQIAGWGWITDPQGEYVRRAFLLSPVP</sequence>
<comment type="caution">
    <text evidence="1">The sequence shown here is derived from an EMBL/GenBank/DDBJ whole genome shotgun (WGS) entry which is preliminary data.</text>
</comment>
<keyword evidence="2" id="KW-1185">Reference proteome</keyword>
<reference evidence="1 2" key="1">
    <citation type="submission" date="2024-04" db="EMBL/GenBank/DDBJ databases">
        <title>Novel species of the genus Ideonella isolated from streams.</title>
        <authorList>
            <person name="Lu H."/>
        </authorList>
    </citation>
    <scope>NUCLEOTIDE SEQUENCE [LARGE SCALE GENOMIC DNA]</scope>
    <source>
        <strain evidence="1 2">DXS29W</strain>
    </source>
</reference>
<dbReference type="RefSeq" id="WP_341427424.1">
    <property type="nucleotide sequence ID" value="NZ_JBBUTG010000013.1"/>
</dbReference>
<protein>
    <recommendedName>
        <fullName evidence="3">HAF repeat-containing protein</fullName>
    </recommendedName>
</protein>
<name>A0ABU9BU59_9BURK</name>
<evidence type="ECO:0000313" key="1">
    <source>
        <dbReference type="EMBL" id="MEK8033003.1"/>
    </source>
</evidence>
<dbReference type="EMBL" id="JBBUTG010000013">
    <property type="protein sequence ID" value="MEK8033003.1"/>
    <property type="molecule type" value="Genomic_DNA"/>
</dbReference>
<organism evidence="1 2">
    <name type="scientific">Ideonella lacteola</name>
    <dbReference type="NCBI Taxonomy" id="2984193"/>
    <lineage>
        <taxon>Bacteria</taxon>
        <taxon>Pseudomonadati</taxon>
        <taxon>Pseudomonadota</taxon>
        <taxon>Betaproteobacteria</taxon>
        <taxon>Burkholderiales</taxon>
        <taxon>Sphaerotilaceae</taxon>
        <taxon>Ideonella</taxon>
    </lineage>
</organism>
<evidence type="ECO:0000313" key="2">
    <source>
        <dbReference type="Proteomes" id="UP001371218"/>
    </source>
</evidence>
<proteinExistence type="predicted"/>